<evidence type="ECO:0000313" key="3">
    <source>
        <dbReference type="Proteomes" id="UP001367508"/>
    </source>
</evidence>
<keyword evidence="1" id="KW-1133">Transmembrane helix</keyword>
<dbReference type="AlphaFoldDB" id="A0AAN9PZA8"/>
<evidence type="ECO:0000313" key="2">
    <source>
        <dbReference type="EMBL" id="KAK7313773.1"/>
    </source>
</evidence>
<sequence>MDQDSAFKKQTLGNLIMNLCGGTVGSVNLSTITEISIRTRLWVKLIHIYGIPGLNSSMELGALIYTIDNDQESLPLRERLQDSIGDSSSLISLGSLSQLFLLPCCSTLLFWRFQFLESICC</sequence>
<gene>
    <name evidence="2" type="ORF">VNO77_38971</name>
</gene>
<comment type="caution">
    <text evidence="2">The sequence shown here is derived from an EMBL/GenBank/DDBJ whole genome shotgun (WGS) entry which is preliminary data.</text>
</comment>
<proteinExistence type="predicted"/>
<protein>
    <submittedName>
        <fullName evidence="2">Uncharacterized protein</fullName>
    </submittedName>
</protein>
<dbReference type="Proteomes" id="UP001367508">
    <property type="component" value="Unassembled WGS sequence"/>
</dbReference>
<dbReference type="EMBL" id="JAYMYQ010000009">
    <property type="protein sequence ID" value="KAK7313773.1"/>
    <property type="molecule type" value="Genomic_DNA"/>
</dbReference>
<feature type="transmembrane region" description="Helical" evidence="1">
    <location>
        <begin position="87"/>
        <end position="111"/>
    </location>
</feature>
<keyword evidence="1" id="KW-0812">Transmembrane</keyword>
<keyword evidence="3" id="KW-1185">Reference proteome</keyword>
<organism evidence="2 3">
    <name type="scientific">Canavalia gladiata</name>
    <name type="common">Sword bean</name>
    <name type="synonym">Dolichos gladiatus</name>
    <dbReference type="NCBI Taxonomy" id="3824"/>
    <lineage>
        <taxon>Eukaryota</taxon>
        <taxon>Viridiplantae</taxon>
        <taxon>Streptophyta</taxon>
        <taxon>Embryophyta</taxon>
        <taxon>Tracheophyta</taxon>
        <taxon>Spermatophyta</taxon>
        <taxon>Magnoliopsida</taxon>
        <taxon>eudicotyledons</taxon>
        <taxon>Gunneridae</taxon>
        <taxon>Pentapetalae</taxon>
        <taxon>rosids</taxon>
        <taxon>fabids</taxon>
        <taxon>Fabales</taxon>
        <taxon>Fabaceae</taxon>
        <taxon>Papilionoideae</taxon>
        <taxon>50 kb inversion clade</taxon>
        <taxon>NPAAA clade</taxon>
        <taxon>indigoferoid/millettioid clade</taxon>
        <taxon>Phaseoleae</taxon>
        <taxon>Canavalia</taxon>
    </lineage>
</organism>
<accession>A0AAN9PZA8</accession>
<name>A0AAN9PZA8_CANGL</name>
<feature type="transmembrane region" description="Helical" evidence="1">
    <location>
        <begin position="46"/>
        <end position="67"/>
    </location>
</feature>
<keyword evidence="1" id="KW-0472">Membrane</keyword>
<reference evidence="2 3" key="1">
    <citation type="submission" date="2024-01" db="EMBL/GenBank/DDBJ databases">
        <title>The genomes of 5 underutilized Papilionoideae crops provide insights into root nodulation and disease resistanc.</title>
        <authorList>
            <person name="Jiang F."/>
        </authorList>
    </citation>
    <scope>NUCLEOTIDE SEQUENCE [LARGE SCALE GENOMIC DNA]</scope>
    <source>
        <strain evidence="2">LVBAO_FW01</strain>
        <tissue evidence="2">Leaves</tissue>
    </source>
</reference>
<evidence type="ECO:0000256" key="1">
    <source>
        <dbReference type="SAM" id="Phobius"/>
    </source>
</evidence>